<evidence type="ECO:0000313" key="3">
    <source>
        <dbReference type="Proteomes" id="UP000249061"/>
    </source>
</evidence>
<dbReference type="Proteomes" id="UP000249061">
    <property type="component" value="Unassembled WGS sequence"/>
</dbReference>
<dbReference type="Gene3D" id="3.10.450.50">
    <property type="match status" value="1"/>
</dbReference>
<gene>
    <name evidence="2" type="ORF">DI536_13290</name>
</gene>
<dbReference type="Pfam" id="PF12680">
    <property type="entry name" value="SnoaL_2"/>
    <property type="match status" value="1"/>
</dbReference>
<dbReference type="EMBL" id="QFQP01000010">
    <property type="protein sequence ID" value="PZR13255.1"/>
    <property type="molecule type" value="Genomic_DNA"/>
</dbReference>
<sequence length="121" mass="13476">MTTEQTRDVVKTYFRAWTTKDFEGATRQLAEQLSVEVPINTYPDRAAFAQALAGFGAMTQKVSLLGEFVDGADAMLLYDMDVASLGTLRIAEHFHVENGRITQLRQVHDTHALRLAGFVKS</sequence>
<dbReference type="InterPro" id="IPR032710">
    <property type="entry name" value="NTF2-like_dom_sf"/>
</dbReference>
<feature type="domain" description="SnoaL-like" evidence="1">
    <location>
        <begin position="10"/>
        <end position="103"/>
    </location>
</feature>
<reference evidence="2 3" key="1">
    <citation type="submission" date="2017-08" db="EMBL/GenBank/DDBJ databases">
        <title>Infants hospitalized years apart are colonized by the same room-sourced microbial strains.</title>
        <authorList>
            <person name="Brooks B."/>
            <person name="Olm M.R."/>
            <person name="Firek B.A."/>
            <person name="Baker R."/>
            <person name="Thomas B.C."/>
            <person name="Morowitz M.J."/>
            <person name="Banfield J.F."/>
        </authorList>
    </citation>
    <scope>NUCLEOTIDE SEQUENCE [LARGE SCALE GENOMIC DNA]</scope>
    <source>
        <strain evidence="2">S2_003_000_R2_14</strain>
    </source>
</reference>
<dbReference type="InterPro" id="IPR037401">
    <property type="entry name" value="SnoaL-like"/>
</dbReference>
<dbReference type="SUPFAM" id="SSF54427">
    <property type="entry name" value="NTF2-like"/>
    <property type="match status" value="1"/>
</dbReference>
<protein>
    <recommendedName>
        <fullName evidence="1">SnoaL-like domain-containing protein</fullName>
    </recommendedName>
</protein>
<evidence type="ECO:0000259" key="1">
    <source>
        <dbReference type="Pfam" id="PF12680"/>
    </source>
</evidence>
<evidence type="ECO:0000313" key="2">
    <source>
        <dbReference type="EMBL" id="PZR13255.1"/>
    </source>
</evidence>
<comment type="caution">
    <text evidence="2">The sequence shown here is derived from an EMBL/GenBank/DDBJ whole genome shotgun (WGS) entry which is preliminary data.</text>
</comment>
<dbReference type="AlphaFoldDB" id="A0A2W5TPK1"/>
<organism evidence="2 3">
    <name type="scientific">Archangium gephyra</name>
    <dbReference type="NCBI Taxonomy" id="48"/>
    <lineage>
        <taxon>Bacteria</taxon>
        <taxon>Pseudomonadati</taxon>
        <taxon>Myxococcota</taxon>
        <taxon>Myxococcia</taxon>
        <taxon>Myxococcales</taxon>
        <taxon>Cystobacterineae</taxon>
        <taxon>Archangiaceae</taxon>
        <taxon>Archangium</taxon>
    </lineage>
</organism>
<proteinExistence type="predicted"/>
<name>A0A2W5TPK1_9BACT</name>
<accession>A0A2W5TPK1</accession>